<evidence type="ECO:0000313" key="2">
    <source>
        <dbReference type="Proteomes" id="UP000291213"/>
    </source>
</evidence>
<gene>
    <name evidence="1" type="ORF">apy_00110</name>
</gene>
<dbReference type="InterPro" id="IPR002052">
    <property type="entry name" value="DNA_methylase_N6_adenine_CS"/>
</dbReference>
<dbReference type="GO" id="GO:0032259">
    <property type="term" value="P:methylation"/>
    <property type="evidence" value="ECO:0007669"/>
    <property type="project" value="InterPro"/>
</dbReference>
<dbReference type="Proteomes" id="UP000291213">
    <property type="component" value="Unassembled WGS sequence"/>
</dbReference>
<evidence type="ECO:0000313" key="1">
    <source>
        <dbReference type="EMBL" id="GBF08286.1"/>
    </source>
</evidence>
<dbReference type="GO" id="GO:0008168">
    <property type="term" value="F:methyltransferase activity"/>
    <property type="evidence" value="ECO:0007669"/>
    <property type="project" value="InterPro"/>
</dbReference>
<comment type="caution">
    <text evidence="1">The sequence shown here is derived from an EMBL/GenBank/DDBJ whole genome shotgun (WGS) entry which is preliminary data.</text>
</comment>
<proteinExistence type="predicted"/>
<organism evidence="1 2">
    <name type="scientific">Aeropyrum pernix</name>
    <dbReference type="NCBI Taxonomy" id="56636"/>
    <lineage>
        <taxon>Archaea</taxon>
        <taxon>Thermoproteota</taxon>
        <taxon>Thermoprotei</taxon>
        <taxon>Desulfurococcales</taxon>
        <taxon>Desulfurococcaceae</taxon>
        <taxon>Aeropyrum</taxon>
    </lineage>
</organism>
<dbReference type="EMBL" id="BDMD01000001">
    <property type="protein sequence ID" value="GBF08286.1"/>
    <property type="molecule type" value="Genomic_DNA"/>
</dbReference>
<accession>A0A401H771</accession>
<dbReference type="GO" id="GO:0003676">
    <property type="term" value="F:nucleic acid binding"/>
    <property type="evidence" value="ECO:0007669"/>
    <property type="project" value="InterPro"/>
</dbReference>
<name>A0A401H771_AERPX</name>
<dbReference type="PROSITE" id="PS00092">
    <property type="entry name" value="N6_MTASE"/>
    <property type="match status" value="1"/>
</dbReference>
<protein>
    <submittedName>
        <fullName evidence="1">Uncharacterized protein</fullName>
    </submittedName>
</protein>
<reference evidence="1 2" key="1">
    <citation type="submission" date="2017-02" db="EMBL/GenBank/DDBJ databases">
        <title>isolation and characterization of a novel temperate virus Aeropyrum globular virus 1 infecting hyperthermophilic archaeon Aeropyrum.</title>
        <authorList>
            <person name="Yumiya M."/>
            <person name="Yoshida T."/>
            <person name="Sako Y."/>
        </authorList>
    </citation>
    <scope>NUCLEOTIDE SEQUENCE [LARGE SCALE GENOMIC DNA]</scope>
    <source>
        <strain evidence="1 2">YK1-12-2013</strain>
    </source>
</reference>
<dbReference type="AlphaFoldDB" id="A0A401H771"/>
<sequence>MVLEAGLEPGRITVFDATYGRGIFYASWPRLKLLIGADIRILPWVVIPDAFIQKPVWSSWRIVARMGVKPDIVVIDPPWVDRGSSTRRYYGLDLALGGPRLILNEAIKGARELGASHVIIHYKDRVEPEGYGLVKEVFFEPVTRYMKRSRRSPYTWFGLFKRV</sequence>